<protein>
    <submittedName>
        <fullName evidence="2">TylR regulatory protein-like protein</fullName>
    </submittedName>
</protein>
<dbReference type="Proteomes" id="UP000014139">
    <property type="component" value="Unassembled WGS sequence"/>
</dbReference>
<feature type="domain" description="Transposase IS701-like DDE" evidence="1">
    <location>
        <begin position="26"/>
        <end position="241"/>
    </location>
</feature>
<reference evidence="2 3" key="1">
    <citation type="submission" date="2013-02" db="EMBL/GenBank/DDBJ databases">
        <title>Draft genome sequence of Amycolatopsis vancoresmycina strain DSM 44592T.</title>
        <authorList>
            <person name="Kumar S."/>
            <person name="Kaur N."/>
            <person name="Kaur C."/>
            <person name="Raghava G.P.S."/>
            <person name="Mayilraj S."/>
        </authorList>
    </citation>
    <scope>NUCLEOTIDE SEQUENCE [LARGE SCALE GENOMIC DNA]</scope>
    <source>
        <strain evidence="2 3">DSM 44592</strain>
    </source>
</reference>
<organism evidence="2 3">
    <name type="scientific">Amycolatopsis vancoresmycina DSM 44592</name>
    <dbReference type="NCBI Taxonomy" id="1292037"/>
    <lineage>
        <taxon>Bacteria</taxon>
        <taxon>Bacillati</taxon>
        <taxon>Actinomycetota</taxon>
        <taxon>Actinomycetes</taxon>
        <taxon>Pseudonocardiales</taxon>
        <taxon>Pseudonocardiaceae</taxon>
        <taxon>Amycolatopsis</taxon>
    </lineage>
</organism>
<gene>
    <name evidence="2" type="ORF">H480_16920</name>
</gene>
<dbReference type="OrthoDB" id="3657225at2"/>
<sequence length="260" mass="28946">MTTARIERFVPVAPADPVDLSAFCQELFASFARSDQRRWGEVYVRGLYSLPGRKTIRRISDHVVGWRADQSLQQFVNQSPWHWAPVRAALARAVAGTLRPRALVITEAVFPKNGASSVGVAKQFAPSCQRVLNCQLGLAVFLACDEGSVPVDWRLQLPREWDEDSGRRTRSRVPPGERHRPRWAHVMEMLDEMLDGWDLPALPVLVDARHERHVEALLRGLERRGLRYVVQVSEDTPVAGAVPAAALGAPQPGTAGELVR</sequence>
<evidence type="ECO:0000313" key="2">
    <source>
        <dbReference type="EMBL" id="EOD67351.1"/>
    </source>
</evidence>
<dbReference type="InterPro" id="IPR038721">
    <property type="entry name" value="IS701-like_DDE_dom"/>
</dbReference>
<evidence type="ECO:0000259" key="1">
    <source>
        <dbReference type="Pfam" id="PF13546"/>
    </source>
</evidence>
<comment type="caution">
    <text evidence="2">The sequence shown here is derived from an EMBL/GenBank/DDBJ whole genome shotgun (WGS) entry which is preliminary data.</text>
</comment>
<proteinExistence type="predicted"/>
<dbReference type="AlphaFoldDB" id="R1I4B4"/>
<dbReference type="Pfam" id="PF13546">
    <property type="entry name" value="DDE_5"/>
    <property type="match status" value="1"/>
</dbReference>
<name>R1I4B4_9PSEU</name>
<evidence type="ECO:0000313" key="3">
    <source>
        <dbReference type="Proteomes" id="UP000014139"/>
    </source>
</evidence>
<dbReference type="PANTHER" id="PTHR33627">
    <property type="entry name" value="TRANSPOSASE"/>
    <property type="match status" value="1"/>
</dbReference>
<dbReference type="RefSeq" id="WP_003082676.1">
    <property type="nucleotide sequence ID" value="NZ_AOUO01000221.1"/>
</dbReference>
<dbReference type="eggNOG" id="COG5659">
    <property type="taxonomic scope" value="Bacteria"/>
</dbReference>
<dbReference type="EMBL" id="AOUO01000221">
    <property type="protein sequence ID" value="EOD67351.1"/>
    <property type="molecule type" value="Genomic_DNA"/>
</dbReference>
<dbReference type="InterPro" id="IPR039365">
    <property type="entry name" value="IS701-like"/>
</dbReference>
<dbReference type="PANTHER" id="PTHR33627:SF1">
    <property type="entry name" value="TRANSPOSASE"/>
    <property type="match status" value="1"/>
</dbReference>
<keyword evidence="3" id="KW-1185">Reference proteome</keyword>
<feature type="non-terminal residue" evidence="2">
    <location>
        <position position="260"/>
    </location>
</feature>
<accession>R1I4B4</accession>